<sequence length="566" mass="61486">MARIRVGAAAASSDAGTPAPSPSSSSTNAGAAAAAAKTRRTHRKSRNGCAECKRRHIRCDEGKPACTNCTIAERVCSFPSSSSGSPHHRHHPPPPPHHQHHRVAAASSPQLSYPVQPPTLPPPLPPVASPMPSTPGSTSAASSSASLGPLLYQAPSQPRNQVHLPSYHHLFPPPQQHPLSPALSVGDTAESPARSSLSSHTEPQHHRLLHPSMPPLEKLNIPHERLNPSHSPYSAPVTAAAPHPPIPAPATFTAQHLALLHHAENNMTTSFFGAGQAHLAVSIAIRHVSSAPYLIDQLLALTAMHIIFQKQQPHQPHQNLIQDSISSLHNQATELQTRALNAFTRETGTISASGNEMTNYIPRFLFSAFLSIHVLAECLSHDPAGPGFHEFIDRFVECIALHGGVRSVIKPDWQSLMTSELYPMLSPAMFAKPENVEKPGNECEPLDALMNTSDLSPTSIAACREAIKSLQWAFNWQNNYKDRDTAYAGSSFAIVVSEGFTEVLRKHHPEALIILAYYGVLLHRARRFWVFGSSGSRIIRAVAQNLSSFWQEPMKWPLDVIATEVD</sequence>
<dbReference type="GO" id="GO:0008270">
    <property type="term" value="F:zinc ion binding"/>
    <property type="evidence" value="ECO:0007669"/>
    <property type="project" value="InterPro"/>
</dbReference>
<feature type="domain" description="Zn(2)-C6 fungal-type" evidence="3">
    <location>
        <begin position="48"/>
        <end position="78"/>
    </location>
</feature>
<dbReference type="AlphaFoldDB" id="A0A8K0WT90"/>
<feature type="compositionally biased region" description="Basic residues" evidence="2">
    <location>
        <begin position="37"/>
        <end position="46"/>
    </location>
</feature>
<feature type="region of interest" description="Disordered" evidence="2">
    <location>
        <begin position="1"/>
        <end position="50"/>
    </location>
</feature>
<keyword evidence="1" id="KW-0539">Nucleus</keyword>
<evidence type="ECO:0000313" key="5">
    <source>
        <dbReference type="Proteomes" id="UP000813444"/>
    </source>
</evidence>
<dbReference type="Proteomes" id="UP000813444">
    <property type="component" value="Unassembled WGS sequence"/>
</dbReference>
<feature type="compositionally biased region" description="Low complexity" evidence="2">
    <location>
        <begin position="7"/>
        <end position="36"/>
    </location>
</feature>
<dbReference type="GO" id="GO:0001228">
    <property type="term" value="F:DNA-binding transcription activator activity, RNA polymerase II-specific"/>
    <property type="evidence" value="ECO:0007669"/>
    <property type="project" value="TreeGrafter"/>
</dbReference>
<feature type="compositionally biased region" description="Low complexity" evidence="2">
    <location>
        <begin position="134"/>
        <end position="150"/>
    </location>
</feature>
<proteinExistence type="predicted"/>
<dbReference type="InterPro" id="IPR053157">
    <property type="entry name" value="Sterol_Uptake_Regulator"/>
</dbReference>
<protein>
    <recommendedName>
        <fullName evidence="3">Zn(2)-C6 fungal-type domain-containing protein</fullName>
    </recommendedName>
</protein>
<dbReference type="PROSITE" id="PS00463">
    <property type="entry name" value="ZN2_CY6_FUNGAL_1"/>
    <property type="match status" value="1"/>
</dbReference>
<dbReference type="PROSITE" id="PS50048">
    <property type="entry name" value="ZN2_CY6_FUNGAL_2"/>
    <property type="match status" value="1"/>
</dbReference>
<dbReference type="Gene3D" id="4.10.240.10">
    <property type="entry name" value="Zn(2)-C6 fungal-type DNA-binding domain"/>
    <property type="match status" value="1"/>
</dbReference>
<feature type="compositionally biased region" description="Basic residues" evidence="2">
    <location>
        <begin position="86"/>
        <end position="103"/>
    </location>
</feature>
<organism evidence="4 5">
    <name type="scientific">Stachybotrys elegans</name>
    <dbReference type="NCBI Taxonomy" id="80388"/>
    <lineage>
        <taxon>Eukaryota</taxon>
        <taxon>Fungi</taxon>
        <taxon>Dikarya</taxon>
        <taxon>Ascomycota</taxon>
        <taxon>Pezizomycotina</taxon>
        <taxon>Sordariomycetes</taxon>
        <taxon>Hypocreomycetidae</taxon>
        <taxon>Hypocreales</taxon>
        <taxon>Stachybotryaceae</taxon>
        <taxon>Stachybotrys</taxon>
    </lineage>
</organism>
<dbReference type="InterPro" id="IPR036864">
    <property type="entry name" value="Zn2-C6_fun-type_DNA-bd_sf"/>
</dbReference>
<keyword evidence="5" id="KW-1185">Reference proteome</keyword>
<evidence type="ECO:0000259" key="3">
    <source>
        <dbReference type="PROSITE" id="PS50048"/>
    </source>
</evidence>
<feature type="region of interest" description="Disordered" evidence="2">
    <location>
        <begin position="78"/>
        <end position="242"/>
    </location>
</feature>
<comment type="caution">
    <text evidence="4">The sequence shown here is derived from an EMBL/GenBank/DDBJ whole genome shotgun (WGS) entry which is preliminary data.</text>
</comment>
<dbReference type="EMBL" id="JAGPNK010000006">
    <property type="protein sequence ID" value="KAH7320077.1"/>
    <property type="molecule type" value="Genomic_DNA"/>
</dbReference>
<dbReference type="PANTHER" id="PTHR47784:SF4">
    <property type="entry name" value="ZN(II)2CYS6 TRANSCRIPTION FACTOR (EUROFUNG)"/>
    <property type="match status" value="1"/>
</dbReference>
<dbReference type="CDD" id="cd00067">
    <property type="entry name" value="GAL4"/>
    <property type="match status" value="1"/>
</dbReference>
<feature type="compositionally biased region" description="Pro residues" evidence="2">
    <location>
        <begin position="115"/>
        <end position="133"/>
    </location>
</feature>
<evidence type="ECO:0000256" key="2">
    <source>
        <dbReference type="SAM" id="MobiDB-lite"/>
    </source>
</evidence>
<dbReference type="SMART" id="SM00066">
    <property type="entry name" value="GAL4"/>
    <property type="match status" value="1"/>
</dbReference>
<name>A0A8K0WT90_9HYPO</name>
<dbReference type="PANTHER" id="PTHR47784">
    <property type="entry name" value="STEROL UPTAKE CONTROL PROTEIN 2"/>
    <property type="match status" value="1"/>
</dbReference>
<dbReference type="OrthoDB" id="4937900at2759"/>
<accession>A0A8K0WT90</accession>
<evidence type="ECO:0000256" key="1">
    <source>
        <dbReference type="ARBA" id="ARBA00023242"/>
    </source>
</evidence>
<evidence type="ECO:0000313" key="4">
    <source>
        <dbReference type="EMBL" id="KAH7320077.1"/>
    </source>
</evidence>
<dbReference type="InterPro" id="IPR001138">
    <property type="entry name" value="Zn2Cys6_DnaBD"/>
</dbReference>
<dbReference type="SUPFAM" id="SSF57701">
    <property type="entry name" value="Zn2/Cys6 DNA-binding domain"/>
    <property type="match status" value="1"/>
</dbReference>
<gene>
    <name evidence="4" type="ORF">B0I35DRAFT_478364</name>
</gene>
<reference evidence="4" key="1">
    <citation type="journal article" date="2021" name="Nat. Commun.">
        <title>Genetic determinants of endophytism in the Arabidopsis root mycobiome.</title>
        <authorList>
            <person name="Mesny F."/>
            <person name="Miyauchi S."/>
            <person name="Thiergart T."/>
            <person name="Pickel B."/>
            <person name="Atanasova L."/>
            <person name="Karlsson M."/>
            <person name="Huettel B."/>
            <person name="Barry K.W."/>
            <person name="Haridas S."/>
            <person name="Chen C."/>
            <person name="Bauer D."/>
            <person name="Andreopoulos W."/>
            <person name="Pangilinan J."/>
            <person name="LaButti K."/>
            <person name="Riley R."/>
            <person name="Lipzen A."/>
            <person name="Clum A."/>
            <person name="Drula E."/>
            <person name="Henrissat B."/>
            <person name="Kohler A."/>
            <person name="Grigoriev I.V."/>
            <person name="Martin F.M."/>
            <person name="Hacquard S."/>
        </authorList>
    </citation>
    <scope>NUCLEOTIDE SEQUENCE</scope>
    <source>
        <strain evidence="4">MPI-CAGE-CH-0235</strain>
    </source>
</reference>
<dbReference type="Pfam" id="PF00172">
    <property type="entry name" value="Zn_clus"/>
    <property type="match status" value="1"/>
</dbReference>